<dbReference type="InterPro" id="IPR051491">
    <property type="entry name" value="Recombinase/Transposase-rel"/>
</dbReference>
<dbReference type="PANTHER" id="PTHR36172">
    <property type="match status" value="1"/>
</dbReference>
<evidence type="ECO:0000313" key="7">
    <source>
        <dbReference type="EMBL" id="ORJ52827.1"/>
    </source>
</evidence>
<evidence type="ECO:0000256" key="5">
    <source>
        <dbReference type="PROSITE-ProRule" id="PRU10137"/>
    </source>
</evidence>
<dbReference type="Pfam" id="PF00239">
    <property type="entry name" value="Resolvase"/>
    <property type="match status" value="1"/>
</dbReference>
<dbReference type="AlphaFoldDB" id="A0A1X0XJ22"/>
<dbReference type="Proteomes" id="UP000193040">
    <property type="component" value="Unassembled WGS sequence"/>
</dbReference>
<organism evidence="7 8">
    <name type="scientific">Mycobacterium simiae</name>
    <name type="common">Mycobacterium habana</name>
    <dbReference type="NCBI Taxonomy" id="1784"/>
    <lineage>
        <taxon>Bacteria</taxon>
        <taxon>Bacillati</taxon>
        <taxon>Actinomycetota</taxon>
        <taxon>Actinomycetes</taxon>
        <taxon>Mycobacteriales</taxon>
        <taxon>Mycobacteriaceae</taxon>
        <taxon>Mycobacterium</taxon>
        <taxon>Mycobacterium simiae complex</taxon>
    </lineage>
</organism>
<evidence type="ECO:0000256" key="4">
    <source>
        <dbReference type="PIRSR" id="PIRSR606118-50"/>
    </source>
</evidence>
<dbReference type="EMBL" id="MZZM01000043">
    <property type="protein sequence ID" value="ORJ52827.1"/>
    <property type="molecule type" value="Genomic_DNA"/>
</dbReference>
<dbReference type="InterPro" id="IPR006118">
    <property type="entry name" value="Recombinase_CS"/>
</dbReference>
<name>A0A1X0XJ22_MYCSI</name>
<dbReference type="CDD" id="cd03769">
    <property type="entry name" value="SR_IS607_transposase_like"/>
    <property type="match status" value="1"/>
</dbReference>
<accession>A0A1X0XJ22</accession>
<dbReference type="PANTHER" id="PTHR36172:SF1">
    <property type="entry name" value="RESOLVASE-RELATED"/>
    <property type="match status" value="1"/>
</dbReference>
<dbReference type="FunFam" id="3.40.50.1390:FF:000002">
    <property type="entry name" value="ORF1 in transposon ISC1904"/>
    <property type="match status" value="1"/>
</dbReference>
<reference evidence="7 8" key="1">
    <citation type="submission" date="2017-03" db="EMBL/GenBank/DDBJ databases">
        <title>Genomic insights into Mycobacterium simiae human colonization.</title>
        <authorList>
            <person name="Steffani J.L."/>
            <person name="Brunck M.E."/>
            <person name="Cruz E."/>
            <person name="Montiel R."/>
            <person name="Barona F."/>
        </authorList>
    </citation>
    <scope>NUCLEOTIDE SEQUENCE [LARGE SCALE GENOMIC DNA]</scope>
    <source>
        <strain evidence="7 8">MsiGto</strain>
    </source>
</reference>
<dbReference type="InterPro" id="IPR048046">
    <property type="entry name" value="Transpos_IS607"/>
</dbReference>
<keyword evidence="3" id="KW-0233">DNA recombination</keyword>
<comment type="caution">
    <text evidence="7">The sequence shown here is derived from an EMBL/GenBank/DDBJ whole genome shotgun (WGS) entry which is preliminary data.</text>
</comment>
<gene>
    <name evidence="7" type="ORF">B5M45_29905</name>
</gene>
<dbReference type="InterPro" id="IPR036162">
    <property type="entry name" value="Resolvase-like_N_sf"/>
</dbReference>
<evidence type="ECO:0000259" key="6">
    <source>
        <dbReference type="PROSITE" id="PS51736"/>
    </source>
</evidence>
<evidence type="ECO:0000256" key="2">
    <source>
        <dbReference type="ARBA" id="ARBA00023125"/>
    </source>
</evidence>
<dbReference type="InterPro" id="IPR041718">
    <property type="entry name" value="IS607_transposase-like"/>
</dbReference>
<dbReference type="SUPFAM" id="SSF53041">
    <property type="entry name" value="Resolvase-like"/>
    <property type="match status" value="1"/>
</dbReference>
<dbReference type="Gene3D" id="3.40.50.1390">
    <property type="entry name" value="Resolvase, N-terminal catalytic domain"/>
    <property type="match status" value="1"/>
</dbReference>
<feature type="domain" description="Resolvase/invertase-type recombinase catalytic" evidence="6">
    <location>
        <begin position="52"/>
        <end position="191"/>
    </location>
</feature>
<dbReference type="RefSeq" id="WP_084954022.1">
    <property type="nucleotide sequence ID" value="NZ_MZZM01000043.1"/>
</dbReference>
<dbReference type="GO" id="GO:0000150">
    <property type="term" value="F:DNA strand exchange activity"/>
    <property type="evidence" value="ECO:0007669"/>
    <property type="project" value="InterPro"/>
</dbReference>
<evidence type="ECO:0000256" key="1">
    <source>
        <dbReference type="ARBA" id="ARBA00022908"/>
    </source>
</evidence>
<dbReference type="GO" id="GO:0003677">
    <property type="term" value="F:DNA binding"/>
    <property type="evidence" value="ECO:0007669"/>
    <property type="project" value="UniProtKB-KW"/>
</dbReference>
<dbReference type="SMART" id="SM00857">
    <property type="entry name" value="Resolvase"/>
    <property type="match status" value="1"/>
</dbReference>
<sequence>MNLTEWARGQGVHPQTAYRWFREGTLPVPAVRVNARTVLVSPEVSLGSPAPAFGLYARVSSHDQKADLDRQLSRLTKWAAEAGGAVARVEAEVGSGMNGARSKVRRLLADPKVTVVVVEHRDRLGRMNTELVEAALSAHGRRLVVLDDGEVDDDLVRDMVEVLTSFCARLYGRRSARNRALKAVGCAQRDIGPKAVVGGRGEDVDHG</sequence>
<dbReference type="PROSITE" id="PS51736">
    <property type="entry name" value="RECOMBINASES_3"/>
    <property type="match status" value="1"/>
</dbReference>
<keyword evidence="2" id="KW-0238">DNA-binding</keyword>
<dbReference type="GO" id="GO:0015074">
    <property type="term" value="P:DNA integration"/>
    <property type="evidence" value="ECO:0007669"/>
    <property type="project" value="UniProtKB-KW"/>
</dbReference>
<dbReference type="PROSITE" id="PS00397">
    <property type="entry name" value="RECOMBINASES_1"/>
    <property type="match status" value="1"/>
</dbReference>
<evidence type="ECO:0000256" key="3">
    <source>
        <dbReference type="ARBA" id="ARBA00023172"/>
    </source>
</evidence>
<keyword evidence="1" id="KW-0229">DNA integration</keyword>
<dbReference type="NCBIfam" id="NF033518">
    <property type="entry name" value="transpos_IS607"/>
    <property type="match status" value="1"/>
</dbReference>
<keyword evidence="8" id="KW-1185">Reference proteome</keyword>
<proteinExistence type="predicted"/>
<feature type="active site" description="O-(5'-phospho-DNA)-serine intermediate" evidence="4 5">
    <location>
        <position position="60"/>
    </location>
</feature>
<dbReference type="InterPro" id="IPR006119">
    <property type="entry name" value="Resolv_N"/>
</dbReference>
<dbReference type="Gene3D" id="1.10.287.2170">
    <property type="match status" value="1"/>
</dbReference>
<protein>
    <submittedName>
        <fullName evidence="7">Resolvase</fullName>
    </submittedName>
</protein>
<evidence type="ECO:0000313" key="8">
    <source>
        <dbReference type="Proteomes" id="UP000193040"/>
    </source>
</evidence>